<protein>
    <recommendedName>
        <fullName evidence="11">Murein biosynthesis integral membrane protein MurJ</fullName>
    </recommendedName>
</protein>
<proteinExistence type="predicted"/>
<keyword evidence="4" id="KW-0133">Cell shape</keyword>
<evidence type="ECO:0008006" key="11">
    <source>
        <dbReference type="Google" id="ProtNLM"/>
    </source>
</evidence>
<organism evidence="9 10">
    <name type="scientific">Nocardioides aquiterrae</name>
    <dbReference type="NCBI Taxonomy" id="203799"/>
    <lineage>
        <taxon>Bacteria</taxon>
        <taxon>Bacillati</taxon>
        <taxon>Actinomycetota</taxon>
        <taxon>Actinomycetes</taxon>
        <taxon>Propionibacteriales</taxon>
        <taxon>Nocardioidaceae</taxon>
        <taxon>Nocardioides</taxon>
    </lineage>
</organism>
<dbReference type="InterPro" id="IPR051050">
    <property type="entry name" value="Lipid_II_flippase_MurJ/MviN"/>
</dbReference>
<dbReference type="Proteomes" id="UP001499979">
    <property type="component" value="Unassembled WGS sequence"/>
</dbReference>
<evidence type="ECO:0000256" key="6">
    <source>
        <dbReference type="ARBA" id="ARBA00022989"/>
    </source>
</evidence>
<evidence type="ECO:0000313" key="9">
    <source>
        <dbReference type="EMBL" id="GAA1129973.1"/>
    </source>
</evidence>
<feature type="transmembrane region" description="Helical" evidence="8">
    <location>
        <begin position="429"/>
        <end position="451"/>
    </location>
</feature>
<gene>
    <name evidence="9" type="ORF">GCM10009606_07320</name>
</gene>
<feature type="transmembrane region" description="Helical" evidence="8">
    <location>
        <begin position="503"/>
        <end position="523"/>
    </location>
</feature>
<feature type="transmembrane region" description="Helical" evidence="8">
    <location>
        <begin position="83"/>
        <end position="106"/>
    </location>
</feature>
<comment type="subcellular location">
    <subcellularLocation>
        <location evidence="1">Cell membrane</location>
        <topology evidence="1">Multi-pass membrane protein</topology>
    </subcellularLocation>
</comment>
<name>A0ABN1U961_9ACTN</name>
<evidence type="ECO:0000256" key="3">
    <source>
        <dbReference type="ARBA" id="ARBA00022692"/>
    </source>
</evidence>
<evidence type="ECO:0000256" key="1">
    <source>
        <dbReference type="ARBA" id="ARBA00004651"/>
    </source>
</evidence>
<evidence type="ECO:0000256" key="8">
    <source>
        <dbReference type="SAM" id="Phobius"/>
    </source>
</evidence>
<keyword evidence="3 8" id="KW-0812">Transmembrane</keyword>
<dbReference type="PANTHER" id="PTHR47019:SF1">
    <property type="entry name" value="LIPID II FLIPPASE MURJ"/>
    <property type="match status" value="1"/>
</dbReference>
<feature type="transmembrane region" description="Helical" evidence="8">
    <location>
        <begin position="463"/>
        <end position="483"/>
    </location>
</feature>
<dbReference type="InterPro" id="IPR004268">
    <property type="entry name" value="MurJ"/>
</dbReference>
<feature type="transmembrane region" description="Helical" evidence="8">
    <location>
        <begin position="44"/>
        <end position="63"/>
    </location>
</feature>
<feature type="transmembrane region" description="Helical" evidence="8">
    <location>
        <begin position="238"/>
        <end position="259"/>
    </location>
</feature>
<reference evidence="9 10" key="1">
    <citation type="journal article" date="2019" name="Int. J. Syst. Evol. Microbiol.">
        <title>The Global Catalogue of Microorganisms (GCM) 10K type strain sequencing project: providing services to taxonomists for standard genome sequencing and annotation.</title>
        <authorList>
            <consortium name="The Broad Institute Genomics Platform"/>
            <consortium name="The Broad Institute Genome Sequencing Center for Infectious Disease"/>
            <person name="Wu L."/>
            <person name="Ma J."/>
        </authorList>
    </citation>
    <scope>NUCLEOTIDE SEQUENCE [LARGE SCALE GENOMIC DNA]</scope>
    <source>
        <strain evidence="9 10">JCM 11813</strain>
    </source>
</reference>
<feature type="transmembrane region" description="Helical" evidence="8">
    <location>
        <begin position="156"/>
        <end position="176"/>
    </location>
</feature>
<dbReference type="PRINTS" id="PR01806">
    <property type="entry name" value="VIRFACTRMVIN"/>
</dbReference>
<feature type="transmembrane region" description="Helical" evidence="8">
    <location>
        <begin position="196"/>
        <end position="217"/>
    </location>
</feature>
<evidence type="ECO:0000256" key="2">
    <source>
        <dbReference type="ARBA" id="ARBA00022475"/>
    </source>
</evidence>
<feature type="transmembrane region" description="Helical" evidence="8">
    <location>
        <begin position="368"/>
        <end position="389"/>
    </location>
</feature>
<keyword evidence="2" id="KW-1003">Cell membrane</keyword>
<evidence type="ECO:0000256" key="4">
    <source>
        <dbReference type="ARBA" id="ARBA00022960"/>
    </source>
</evidence>
<evidence type="ECO:0000256" key="7">
    <source>
        <dbReference type="ARBA" id="ARBA00023136"/>
    </source>
</evidence>
<evidence type="ECO:0000256" key="5">
    <source>
        <dbReference type="ARBA" id="ARBA00022984"/>
    </source>
</evidence>
<feature type="transmembrane region" description="Helical" evidence="8">
    <location>
        <begin position="401"/>
        <end position="423"/>
    </location>
</feature>
<keyword evidence="6 8" id="KW-1133">Transmembrane helix</keyword>
<feature type="transmembrane region" description="Helical" evidence="8">
    <location>
        <begin position="333"/>
        <end position="356"/>
    </location>
</feature>
<keyword evidence="7 8" id="KW-0472">Membrane</keyword>
<dbReference type="EMBL" id="BAAAJE010000002">
    <property type="protein sequence ID" value="GAA1129973.1"/>
    <property type="molecule type" value="Genomic_DNA"/>
</dbReference>
<keyword evidence="5" id="KW-0573">Peptidoglycan synthesis</keyword>
<feature type="transmembrane region" description="Helical" evidence="8">
    <location>
        <begin position="287"/>
        <end position="313"/>
    </location>
</feature>
<comment type="caution">
    <text evidence="9">The sequence shown here is derived from an EMBL/GenBank/DDBJ whole genome shotgun (WGS) entry which is preliminary data.</text>
</comment>
<dbReference type="PANTHER" id="PTHR47019">
    <property type="entry name" value="LIPID II FLIPPASE MURJ"/>
    <property type="match status" value="1"/>
</dbReference>
<sequence>MAGLALGTTLSRLTGFARTSLLVAALGAQLHADLFTIANTLPNMLYILVAGGVFNTVLVPHLVRSMKNDHDGGQAYASRVLTLAAVFLACVTLMLTLAVPVLLRVVVDDSYFGSALTEQRESIVDLARYCLPQVFFYGMFVVVGQILNARGVFGPMMWAPIANNAIAIGVLGAYLFVYGPARGRQLWGAYTTGQELLLGIGSTLGIAAQFLILLIYLRRTDIRYRPRFDLRGSGLGATLRLAGWTVLFVLVNQLAYVLIVRLASAGAAMQAAQGAGGGAGYTVYSNAFLLIMVPHAIVTVSLATTINPTLAAFGVDGDVRSLASHLTQAIKRVLSVIIPICAVLPVIAPVLADILWGYAGARDSLRPLAHTVALFSPGLALFTVHYLVLRGLFALERHKTVFLVQCLIAASNVALAATLTTAISNAAVAPLLAAAYSGAYLIGAAASVRVLDLLVGGPEYRELGAFVMRILPLSAAVALAAFGVRALVNVAGPLESGLVADKISAGVELLLVLLIGSTVAVMAGRLLGIGEITGAASAGTRLHRLVGRR</sequence>
<accession>A0ABN1U961</accession>
<keyword evidence="10" id="KW-1185">Reference proteome</keyword>
<evidence type="ECO:0000313" key="10">
    <source>
        <dbReference type="Proteomes" id="UP001499979"/>
    </source>
</evidence>
<dbReference type="Pfam" id="PF03023">
    <property type="entry name" value="MurJ"/>
    <property type="match status" value="1"/>
</dbReference>